<evidence type="ECO:0000256" key="1">
    <source>
        <dbReference type="SAM" id="MobiDB-lite"/>
    </source>
</evidence>
<feature type="transmembrane region" description="Helical" evidence="2">
    <location>
        <begin position="160"/>
        <end position="183"/>
    </location>
</feature>
<feature type="transmembrane region" description="Helical" evidence="2">
    <location>
        <begin position="121"/>
        <end position="148"/>
    </location>
</feature>
<evidence type="ECO:0000313" key="4">
    <source>
        <dbReference type="Proteomes" id="UP000000557"/>
    </source>
</evidence>
<dbReference type="HOGENOM" id="CLU_082078_0_0_3"/>
<accession>Q7NGY7</accession>
<name>Q7NGY7_GLOVI</name>
<dbReference type="EnsemblBacteria" id="BAC90691">
    <property type="protein sequence ID" value="BAC90691"/>
    <property type="gene ID" value="BAC90691"/>
</dbReference>
<evidence type="ECO:0000313" key="3">
    <source>
        <dbReference type="EMBL" id="BAC90691.1"/>
    </source>
</evidence>
<feature type="region of interest" description="Disordered" evidence="1">
    <location>
        <begin position="1"/>
        <end position="20"/>
    </location>
</feature>
<keyword evidence="2" id="KW-1133">Transmembrane helix</keyword>
<sequence>MSMGRSIGRTRGRDWKSQIGRRMAEHRRECSPRLLNLATYVNRCRGSDGRLCRTNGPTVWTSVPGRTSERSALLPNASQYPISRKPTMSYVDQPGPGRVVPAQPVTTQVIEYHDRVRWGPIVAGLVVAIGTQLVLSSLGAALGLSAIATSDAPRSSSDDIGSAIGIWTILSLFASLFAGGWVTARTSGPITRNGALLNGAILWATTLALGSYLLASGVSGALGVLGTNPDLTDRAGRNIPNQLPKVSADQARDIAGNAARGGWSFAIGALLGLGAALGGAFVGSKDNRIVDERGR</sequence>
<proteinExistence type="predicted"/>
<gene>
    <name evidence="3" type="ordered locus">glr2750</name>
</gene>
<dbReference type="InParanoid" id="Q7NGY7"/>
<keyword evidence="2" id="KW-0812">Transmembrane</keyword>
<dbReference type="eggNOG" id="COG4694">
    <property type="taxonomic scope" value="Bacteria"/>
</dbReference>
<dbReference type="OrthoDB" id="508787at2"/>
<dbReference type="PhylomeDB" id="Q7NGY7"/>
<protein>
    <submittedName>
        <fullName evidence="3">Glr2750 protein</fullName>
    </submittedName>
</protein>
<evidence type="ECO:0000256" key="2">
    <source>
        <dbReference type="SAM" id="Phobius"/>
    </source>
</evidence>
<dbReference type="STRING" id="251221.gene:10760253"/>
<reference evidence="3 4" key="1">
    <citation type="journal article" date="2003" name="DNA Res.">
        <title>Complete genome structure of Gloeobacter violaceus PCC 7421, a cyanobacterium that lacks thylakoids.</title>
        <authorList>
            <person name="Nakamura Y."/>
            <person name="Kaneko T."/>
            <person name="Sato S."/>
            <person name="Mimuro M."/>
            <person name="Miyashita H."/>
            <person name="Tsuchiya T."/>
            <person name="Sasamoto S."/>
            <person name="Watanabe A."/>
            <person name="Kawashima K."/>
            <person name="Kishida Y."/>
            <person name="Kiyokawa C."/>
            <person name="Kohara M."/>
            <person name="Matsumoto M."/>
            <person name="Matsuno A."/>
            <person name="Nakazaki N."/>
            <person name="Shimpo S."/>
            <person name="Takeuchi C."/>
            <person name="Yamada M."/>
            <person name="Tabata S."/>
        </authorList>
    </citation>
    <scope>NUCLEOTIDE SEQUENCE [LARGE SCALE GENOMIC DNA]</scope>
    <source>
        <strain evidence="4">ATCC 29082 / PCC 7421</strain>
    </source>
</reference>
<dbReference type="AlphaFoldDB" id="Q7NGY7"/>
<dbReference type="PATRIC" id="fig|251221.4.peg.2777"/>
<keyword evidence="2" id="KW-0472">Membrane</keyword>
<reference evidence="3 4" key="2">
    <citation type="journal article" date="2003" name="DNA Res.">
        <title>Complete genome structure of Gloeobacter violaceus PCC 7421, a cyanobacterium that lacks thylakoids (supplement).</title>
        <authorList>
            <person name="Nakamura Y."/>
            <person name="Kaneko T."/>
            <person name="Sato S."/>
            <person name="Mimuro M."/>
            <person name="Miyashita H."/>
            <person name="Tsuchiya T."/>
            <person name="Sasamoto S."/>
            <person name="Watanabe A."/>
            <person name="Kawashima K."/>
            <person name="Kishida Y."/>
            <person name="Kiyokawa C."/>
            <person name="Kohara M."/>
            <person name="Matsumoto M."/>
            <person name="Matsuno A."/>
            <person name="Nakazaki N."/>
            <person name="Shimpo S."/>
            <person name="Takeuchi C."/>
            <person name="Yamada M."/>
            <person name="Tabata S."/>
        </authorList>
    </citation>
    <scope>NUCLEOTIDE SEQUENCE [LARGE SCALE GENOMIC DNA]</scope>
    <source>
        <strain evidence="4">ATCC 29082 / PCC 7421</strain>
    </source>
</reference>
<dbReference type="KEGG" id="gvi:glr2750"/>
<feature type="transmembrane region" description="Helical" evidence="2">
    <location>
        <begin position="195"/>
        <end position="215"/>
    </location>
</feature>
<dbReference type="EMBL" id="BA000045">
    <property type="protein sequence ID" value="BAC90691.1"/>
    <property type="molecule type" value="Genomic_DNA"/>
</dbReference>
<dbReference type="Proteomes" id="UP000000557">
    <property type="component" value="Chromosome"/>
</dbReference>
<feature type="transmembrane region" description="Helical" evidence="2">
    <location>
        <begin position="263"/>
        <end position="283"/>
    </location>
</feature>
<keyword evidence="4" id="KW-1185">Reference proteome</keyword>
<feature type="compositionally biased region" description="Basic and acidic residues" evidence="1">
    <location>
        <begin position="11"/>
        <end position="20"/>
    </location>
</feature>
<organism evidence="3 4">
    <name type="scientific">Gloeobacter violaceus (strain ATCC 29082 / PCC 7421)</name>
    <dbReference type="NCBI Taxonomy" id="251221"/>
    <lineage>
        <taxon>Bacteria</taxon>
        <taxon>Bacillati</taxon>
        <taxon>Cyanobacteriota</taxon>
        <taxon>Cyanophyceae</taxon>
        <taxon>Gloeobacterales</taxon>
        <taxon>Gloeobacteraceae</taxon>
        <taxon>Gloeobacter</taxon>
    </lineage>
</organism>